<gene>
    <name evidence="1" type="ordered locus">Mrad2831_4702</name>
</gene>
<name>B1M706_METRJ</name>
<dbReference type="KEGG" id="mrd:Mrad2831_4702"/>
<organism evidence="1 2">
    <name type="scientific">Methylobacterium radiotolerans (strain ATCC 27329 / DSM 1819 / JCM 2831 / NBRC 15690 / NCIMB 10815 / 0-1)</name>
    <dbReference type="NCBI Taxonomy" id="426355"/>
    <lineage>
        <taxon>Bacteria</taxon>
        <taxon>Pseudomonadati</taxon>
        <taxon>Pseudomonadota</taxon>
        <taxon>Alphaproteobacteria</taxon>
        <taxon>Hyphomicrobiales</taxon>
        <taxon>Methylobacteriaceae</taxon>
        <taxon>Methylobacterium</taxon>
    </lineage>
</organism>
<dbReference type="Proteomes" id="UP000006589">
    <property type="component" value="Chromosome"/>
</dbReference>
<proteinExistence type="predicted"/>
<dbReference type="AlphaFoldDB" id="B1M706"/>
<dbReference type="HOGENOM" id="CLU_2070378_0_0_5"/>
<dbReference type="eggNOG" id="ENOG5034AC3">
    <property type="taxonomic scope" value="Bacteria"/>
</dbReference>
<dbReference type="EMBL" id="CP001001">
    <property type="protein sequence ID" value="ACB26665.1"/>
    <property type="molecule type" value="Genomic_DNA"/>
</dbReference>
<evidence type="ECO:0000313" key="2">
    <source>
        <dbReference type="Proteomes" id="UP000006589"/>
    </source>
</evidence>
<reference evidence="1 2" key="1">
    <citation type="submission" date="2008-03" db="EMBL/GenBank/DDBJ databases">
        <title>Complete sequence of chromosome of Methylobacterium radiotolerans JCM 2831.</title>
        <authorList>
            <consortium name="US DOE Joint Genome Institute"/>
            <person name="Copeland A."/>
            <person name="Lucas S."/>
            <person name="Lapidus A."/>
            <person name="Glavina del Rio T."/>
            <person name="Dalin E."/>
            <person name="Tice H."/>
            <person name="Bruce D."/>
            <person name="Goodwin L."/>
            <person name="Pitluck S."/>
            <person name="Kiss H."/>
            <person name="Brettin T."/>
            <person name="Detter J.C."/>
            <person name="Han C."/>
            <person name="Kuske C.R."/>
            <person name="Schmutz J."/>
            <person name="Larimer F."/>
            <person name="Land M."/>
            <person name="Hauser L."/>
            <person name="Kyrpides N."/>
            <person name="Mikhailova N."/>
            <person name="Marx C.J."/>
            <person name="Richardson P."/>
        </authorList>
    </citation>
    <scope>NUCLEOTIDE SEQUENCE [LARGE SCALE GENOMIC DNA]</scope>
    <source>
        <strain evidence="2">ATCC 27329 / DSM 1819 / JCM 2831 / NBRC 15690 / NCIMB 10815 / 0-1</strain>
    </source>
</reference>
<sequence length="118" mass="12327">MTAVNARGSGFLNNMAGRCIGMATLDNDAKTVESHGRCVYADASGDQIFEKYDYAVQAQGTGSRGTAEWTGGTGKFAGISGDVELTNTRLSSMTDGIIQVSGTKTGHYSFNSPTSSLQ</sequence>
<evidence type="ECO:0000313" key="1">
    <source>
        <dbReference type="EMBL" id="ACB26665.1"/>
    </source>
</evidence>
<protein>
    <submittedName>
        <fullName evidence="1">Uncharacterized protein</fullName>
    </submittedName>
</protein>
<accession>B1M706</accession>